<dbReference type="Proteomes" id="UP000429607">
    <property type="component" value="Unassembled WGS sequence"/>
</dbReference>
<feature type="non-terminal residue" evidence="1">
    <location>
        <position position="1"/>
    </location>
</feature>
<evidence type="ECO:0000313" key="2">
    <source>
        <dbReference type="Proteomes" id="UP000429607"/>
    </source>
</evidence>
<dbReference type="AlphaFoldDB" id="A0A6A3GSY6"/>
<proteinExistence type="predicted"/>
<accession>A0A6A3GSY6</accession>
<organism evidence="1 2">
    <name type="scientific">Phytophthora rubi</name>
    <dbReference type="NCBI Taxonomy" id="129364"/>
    <lineage>
        <taxon>Eukaryota</taxon>
        <taxon>Sar</taxon>
        <taxon>Stramenopiles</taxon>
        <taxon>Oomycota</taxon>
        <taxon>Peronosporomycetes</taxon>
        <taxon>Peronosporales</taxon>
        <taxon>Peronosporaceae</taxon>
        <taxon>Phytophthora</taxon>
    </lineage>
</organism>
<reference evidence="1 2" key="1">
    <citation type="submission" date="2018-09" db="EMBL/GenBank/DDBJ databases">
        <title>Genomic investigation of the strawberry pathogen Phytophthora fragariae indicates pathogenicity is determined by transcriptional variation in three key races.</title>
        <authorList>
            <person name="Adams T.M."/>
            <person name="Armitage A.D."/>
            <person name="Sobczyk M.K."/>
            <person name="Bates H.J."/>
            <person name="Dunwell J.M."/>
            <person name="Nellist C.F."/>
            <person name="Harrison R.J."/>
        </authorList>
    </citation>
    <scope>NUCLEOTIDE SEQUENCE [LARGE SCALE GENOMIC DNA]</scope>
    <source>
        <strain evidence="1 2">SCRP249</strain>
    </source>
</reference>
<comment type="caution">
    <text evidence="1">The sequence shown here is derived from an EMBL/GenBank/DDBJ whole genome shotgun (WGS) entry which is preliminary data.</text>
</comment>
<dbReference type="EMBL" id="QXFV01006917">
    <property type="protein sequence ID" value="KAE8960107.1"/>
    <property type="molecule type" value="Genomic_DNA"/>
</dbReference>
<name>A0A6A3GSY6_9STRA</name>
<sequence>NGQFENPDMLHAPIDNNTVVQFDPWRLLGIPGGAFLPAGFNNPVHFNLFDVVEPIIQGEQEDIALLERAAAAAAEQPPRRHQRRP</sequence>
<protein>
    <submittedName>
        <fullName evidence="1">Uncharacterized protein</fullName>
    </submittedName>
</protein>
<gene>
    <name evidence="1" type="ORF">PR001_g30493</name>
</gene>
<evidence type="ECO:0000313" key="1">
    <source>
        <dbReference type="EMBL" id="KAE8960107.1"/>
    </source>
</evidence>